<dbReference type="KEGG" id="bco:Bcell_2173"/>
<organism evidence="4 5">
    <name type="scientific">Evansella cellulosilytica (strain ATCC 21833 / DSM 2522 / FERM P-1141 / JCM 9156 / N-4)</name>
    <name type="common">Bacillus cellulosilyticus</name>
    <dbReference type="NCBI Taxonomy" id="649639"/>
    <lineage>
        <taxon>Bacteria</taxon>
        <taxon>Bacillati</taxon>
        <taxon>Bacillota</taxon>
        <taxon>Bacilli</taxon>
        <taxon>Bacillales</taxon>
        <taxon>Bacillaceae</taxon>
        <taxon>Evansella</taxon>
    </lineage>
</organism>
<dbReference type="EMBL" id="CP002394">
    <property type="protein sequence ID" value="ADU30434.1"/>
    <property type="molecule type" value="Genomic_DNA"/>
</dbReference>
<dbReference type="SMART" id="SM00260">
    <property type="entry name" value="CheW"/>
    <property type="match status" value="1"/>
</dbReference>
<reference evidence="4" key="1">
    <citation type="submission" date="2010-12" db="EMBL/GenBank/DDBJ databases">
        <title>Complete sequence of Bacillus cellulosilyticus DSM 2522.</title>
        <authorList>
            <consortium name="US DOE Joint Genome Institute"/>
            <person name="Lucas S."/>
            <person name="Copeland A."/>
            <person name="Lapidus A."/>
            <person name="Cheng J.-F."/>
            <person name="Bruce D."/>
            <person name="Goodwin L."/>
            <person name="Pitluck S."/>
            <person name="Chertkov O."/>
            <person name="Detter J.C."/>
            <person name="Han C."/>
            <person name="Tapia R."/>
            <person name="Land M."/>
            <person name="Hauser L."/>
            <person name="Jeffries C."/>
            <person name="Kyrpides N."/>
            <person name="Ivanova N."/>
            <person name="Mikhailova N."/>
            <person name="Brumm P."/>
            <person name="Mead D."/>
            <person name="Woyke T."/>
        </authorList>
    </citation>
    <scope>NUCLEOTIDE SEQUENCE [LARGE SCALE GENOMIC DNA]</scope>
    <source>
        <strain evidence="4">DSM 2522</strain>
    </source>
</reference>
<dbReference type="InterPro" id="IPR001789">
    <property type="entry name" value="Sig_transdc_resp-reg_receiver"/>
</dbReference>
<evidence type="ECO:0000313" key="4">
    <source>
        <dbReference type="EMBL" id="ADU30434.1"/>
    </source>
</evidence>
<dbReference type="Proteomes" id="UP000001401">
    <property type="component" value="Chromosome"/>
</dbReference>
<dbReference type="PROSITE" id="PS50851">
    <property type="entry name" value="CHEW"/>
    <property type="match status" value="1"/>
</dbReference>
<evidence type="ECO:0000256" key="1">
    <source>
        <dbReference type="PROSITE-ProRule" id="PRU00169"/>
    </source>
</evidence>
<feature type="domain" description="CheW-like" evidence="3">
    <location>
        <begin position="15"/>
        <end position="155"/>
    </location>
</feature>
<protein>
    <submittedName>
        <fullName evidence="4">Response regulator receiver modulated CheW protein</fullName>
    </submittedName>
</protein>
<dbReference type="SUPFAM" id="SSF52172">
    <property type="entry name" value="CheY-like"/>
    <property type="match status" value="1"/>
</dbReference>
<dbReference type="InterPro" id="IPR011006">
    <property type="entry name" value="CheY-like_superfamily"/>
</dbReference>
<dbReference type="InterPro" id="IPR002545">
    <property type="entry name" value="CheW-lke_dom"/>
</dbReference>
<dbReference type="InterPro" id="IPR024181">
    <property type="entry name" value="Chemotax_regulator_CheV"/>
</dbReference>
<dbReference type="Gene3D" id="2.30.30.40">
    <property type="entry name" value="SH3 Domains"/>
    <property type="match status" value="1"/>
</dbReference>
<dbReference type="STRING" id="649639.Bcell_2173"/>
<dbReference type="Gene3D" id="3.40.50.2300">
    <property type="match status" value="1"/>
</dbReference>
<dbReference type="PIRSF" id="PIRSF002867">
    <property type="entry name" value="CheV"/>
    <property type="match status" value="1"/>
</dbReference>
<dbReference type="SUPFAM" id="SSF50341">
    <property type="entry name" value="CheW-like"/>
    <property type="match status" value="1"/>
</dbReference>
<dbReference type="InterPro" id="IPR036061">
    <property type="entry name" value="CheW-like_dom_sf"/>
</dbReference>
<sequence length="296" mass="33290">MEDRKGILLESGTNELEIILFHIAHGTFGINVLKVKEIIKPLALTTMPHSHPNVEGIIRLRNEVIPVIDLAKAVGYPKSEDPEQDKLIITELNKMKVAFHVHAVSNIKRVSWEEIEKPTQLSQGLKEDTIGIIKMKDEETVLLLDYEKIIYDIIPGSRMSSAKLAGLEKKDRSKKNVLIAEDSAVLRELLKNTLEEAGFEKLNFTENGEDAWEFLTSEEGKNIDILITDIEMPKMDGHHLTKRVKEDTTLENMPVIIFSSLITGDIFHKGEVVGADAQISKPEIGDLVRKIDTILK</sequence>
<dbReference type="GO" id="GO:0000160">
    <property type="term" value="P:phosphorelay signal transduction system"/>
    <property type="evidence" value="ECO:0007669"/>
    <property type="project" value="InterPro"/>
</dbReference>
<evidence type="ECO:0000259" key="2">
    <source>
        <dbReference type="PROSITE" id="PS50110"/>
    </source>
</evidence>
<dbReference type="PANTHER" id="PTHR47233:SF3">
    <property type="entry name" value="CHEMOTAXIS PROTEIN CHEV"/>
    <property type="match status" value="1"/>
</dbReference>
<dbReference type="PROSITE" id="PS50110">
    <property type="entry name" value="RESPONSE_REGULATORY"/>
    <property type="match status" value="1"/>
</dbReference>
<dbReference type="PANTHER" id="PTHR47233">
    <property type="entry name" value="CHEMOTAXIS PROTEIN CHEV"/>
    <property type="match status" value="1"/>
</dbReference>
<keyword evidence="1" id="KW-0597">Phosphoprotein</keyword>
<dbReference type="GO" id="GO:0006935">
    <property type="term" value="P:chemotaxis"/>
    <property type="evidence" value="ECO:0007669"/>
    <property type="project" value="InterPro"/>
</dbReference>
<dbReference type="eggNOG" id="COG0835">
    <property type="taxonomic scope" value="Bacteria"/>
</dbReference>
<dbReference type="Gene3D" id="2.40.50.180">
    <property type="entry name" value="CheA-289, Domain 4"/>
    <property type="match status" value="1"/>
</dbReference>
<feature type="domain" description="Response regulatory" evidence="2">
    <location>
        <begin position="176"/>
        <end position="296"/>
    </location>
</feature>
<dbReference type="SMART" id="SM00448">
    <property type="entry name" value="REC"/>
    <property type="match status" value="1"/>
</dbReference>
<feature type="modified residue" description="4-aspartylphosphate" evidence="1">
    <location>
        <position position="229"/>
    </location>
</feature>
<accession>E6U256</accession>
<gene>
    <name evidence="4" type="ordered locus">Bcell_2173</name>
</gene>
<dbReference type="OrthoDB" id="9806105at2"/>
<dbReference type="HOGENOM" id="CLU_048995_0_1_9"/>
<dbReference type="eggNOG" id="COG0784">
    <property type="taxonomic scope" value="Bacteria"/>
</dbReference>
<dbReference type="AlphaFoldDB" id="E6U256"/>
<dbReference type="Pfam" id="PF00072">
    <property type="entry name" value="Response_reg"/>
    <property type="match status" value="1"/>
</dbReference>
<dbReference type="Pfam" id="PF01584">
    <property type="entry name" value="CheW"/>
    <property type="match status" value="1"/>
</dbReference>
<keyword evidence="5" id="KW-1185">Reference proteome</keyword>
<evidence type="ECO:0000313" key="5">
    <source>
        <dbReference type="Proteomes" id="UP000001401"/>
    </source>
</evidence>
<proteinExistence type="predicted"/>
<dbReference type="RefSeq" id="WP_013488770.1">
    <property type="nucleotide sequence ID" value="NC_014829.1"/>
</dbReference>
<evidence type="ECO:0000259" key="3">
    <source>
        <dbReference type="PROSITE" id="PS50851"/>
    </source>
</evidence>
<name>E6U256_EVAC2</name>